<dbReference type="EC" id="1.20.4.1" evidence="4 7"/>
<evidence type="ECO:0000256" key="5">
    <source>
        <dbReference type="ARBA" id="ARBA00039879"/>
    </source>
</evidence>
<dbReference type="PROSITE" id="PS51353">
    <property type="entry name" value="ARSC"/>
    <property type="match status" value="1"/>
</dbReference>
<dbReference type="EMBL" id="QETA01000001">
    <property type="protein sequence ID" value="PWF25607.1"/>
    <property type="molecule type" value="Genomic_DNA"/>
</dbReference>
<evidence type="ECO:0000256" key="6">
    <source>
        <dbReference type="PROSITE-ProRule" id="PRU01282"/>
    </source>
</evidence>
<evidence type="ECO:0000256" key="1">
    <source>
        <dbReference type="ARBA" id="ARBA00007198"/>
    </source>
</evidence>
<reference evidence="9" key="1">
    <citation type="submission" date="2018-05" db="EMBL/GenBank/DDBJ databases">
        <authorList>
            <person name="Li Y."/>
        </authorList>
    </citation>
    <scope>NUCLEOTIDE SEQUENCE [LARGE SCALE GENOMIC DNA]</scope>
    <source>
        <strain evidence="9">3d-2-2</strain>
    </source>
</reference>
<dbReference type="PANTHER" id="PTHR30041">
    <property type="entry name" value="ARSENATE REDUCTASE"/>
    <property type="match status" value="1"/>
</dbReference>
<evidence type="ECO:0000313" key="9">
    <source>
        <dbReference type="Proteomes" id="UP000245212"/>
    </source>
</evidence>
<proteinExistence type="inferred from homology"/>
<keyword evidence="3 7" id="KW-0560">Oxidoreductase</keyword>
<accession>A0A2V1K7W4</accession>
<gene>
    <name evidence="8" type="primary">arsC</name>
    <name evidence="8" type="ORF">DD235_04230</name>
</gene>
<dbReference type="InterPro" id="IPR006659">
    <property type="entry name" value="Arsenate_reductase"/>
</dbReference>
<keyword evidence="9" id="KW-1185">Reference proteome</keyword>
<dbReference type="CDD" id="cd03034">
    <property type="entry name" value="ArsC_ArsC"/>
    <property type="match status" value="1"/>
</dbReference>
<dbReference type="GO" id="GO:0008794">
    <property type="term" value="F:arsenate reductase (glutaredoxin) activity"/>
    <property type="evidence" value="ECO:0007669"/>
    <property type="project" value="UniProtKB-UniRule"/>
</dbReference>
<dbReference type="NCBIfam" id="TIGR00014">
    <property type="entry name" value="arsC"/>
    <property type="match status" value="1"/>
</dbReference>
<dbReference type="PANTHER" id="PTHR30041:SF5">
    <property type="entry name" value="ARSENATE REDUCTASE-RELATED"/>
    <property type="match status" value="1"/>
</dbReference>
<keyword evidence="2" id="KW-0059">Arsenical resistance</keyword>
<comment type="caution">
    <text evidence="8">The sequence shown here is derived from an EMBL/GenBank/DDBJ whole genome shotgun (WGS) entry which is preliminary data.</text>
</comment>
<organism evidence="8 9">
    <name type="scientific">Corticimicrobacter populi</name>
    <dbReference type="NCBI Taxonomy" id="2175229"/>
    <lineage>
        <taxon>Bacteria</taxon>
        <taxon>Pseudomonadati</taxon>
        <taxon>Pseudomonadota</taxon>
        <taxon>Betaproteobacteria</taxon>
        <taxon>Burkholderiales</taxon>
        <taxon>Alcaligenaceae</taxon>
        <taxon>Corticimicrobacter</taxon>
    </lineage>
</organism>
<protein>
    <recommendedName>
        <fullName evidence="5 7">Arsenate reductase</fullName>
        <ecNumber evidence="4 7">1.20.4.1</ecNumber>
    </recommendedName>
</protein>
<evidence type="ECO:0000256" key="3">
    <source>
        <dbReference type="ARBA" id="ARBA00023002"/>
    </source>
</evidence>
<evidence type="ECO:0000256" key="7">
    <source>
        <dbReference type="RuleBase" id="RU362029"/>
    </source>
</evidence>
<evidence type="ECO:0000313" key="8">
    <source>
        <dbReference type="EMBL" id="PWF25607.1"/>
    </source>
</evidence>
<dbReference type="InterPro" id="IPR006660">
    <property type="entry name" value="Arsenate_reductase-like"/>
</dbReference>
<dbReference type="GO" id="GO:0046685">
    <property type="term" value="P:response to arsenic-containing substance"/>
    <property type="evidence" value="ECO:0007669"/>
    <property type="project" value="UniProtKB-KW"/>
</dbReference>
<comment type="similarity">
    <text evidence="1 6 7">Belongs to the ArsC family.</text>
</comment>
<dbReference type="Gene3D" id="3.40.30.10">
    <property type="entry name" value="Glutaredoxin"/>
    <property type="match status" value="1"/>
</dbReference>
<dbReference type="InterPro" id="IPR036249">
    <property type="entry name" value="Thioredoxin-like_sf"/>
</dbReference>
<comment type="catalytic activity">
    <reaction evidence="7">
        <text>[glutaredoxin]-dithiol + arsenate + glutathione + H(+) = glutathionyl-S-S-[glutaredoxin] + arsenite + H2O</text>
        <dbReference type="Rhea" id="RHEA:22016"/>
        <dbReference type="Rhea" id="RHEA-COMP:10729"/>
        <dbReference type="Rhea" id="RHEA-COMP:17668"/>
        <dbReference type="ChEBI" id="CHEBI:15377"/>
        <dbReference type="ChEBI" id="CHEBI:15378"/>
        <dbReference type="ChEBI" id="CHEBI:29242"/>
        <dbReference type="ChEBI" id="CHEBI:29950"/>
        <dbReference type="ChEBI" id="CHEBI:48597"/>
        <dbReference type="ChEBI" id="CHEBI:57925"/>
        <dbReference type="ChEBI" id="CHEBI:146199"/>
        <dbReference type="EC" id="1.20.4.1"/>
    </reaction>
</comment>
<sequence>MLEVFLKRHQGKIPRPTIYHNPVCGTSRKVLQILRDYGTDPIVVEYLRDTPSRHTLAGLLAQAGLTPREAIRSKEELYKVLGLDAPEITDEQLLDAMAENAILINRPFVSTQAGTRLCRPAEVVFEIL</sequence>
<name>A0A2V1K7W4_9BURK</name>
<evidence type="ECO:0000256" key="2">
    <source>
        <dbReference type="ARBA" id="ARBA00022849"/>
    </source>
</evidence>
<dbReference type="AlphaFoldDB" id="A0A2V1K7W4"/>
<dbReference type="Proteomes" id="UP000245212">
    <property type="component" value="Unassembled WGS sequence"/>
</dbReference>
<dbReference type="SUPFAM" id="SSF52833">
    <property type="entry name" value="Thioredoxin-like"/>
    <property type="match status" value="1"/>
</dbReference>
<dbReference type="Pfam" id="PF03960">
    <property type="entry name" value="ArsC"/>
    <property type="match status" value="1"/>
</dbReference>
<evidence type="ECO:0000256" key="4">
    <source>
        <dbReference type="ARBA" id="ARBA00038969"/>
    </source>
</evidence>